<keyword evidence="3" id="KW-1185">Reference proteome</keyword>
<name>A0A9D5D578_9LILI</name>
<feature type="compositionally biased region" description="Polar residues" evidence="1">
    <location>
        <begin position="180"/>
        <end position="192"/>
    </location>
</feature>
<reference evidence="2" key="1">
    <citation type="submission" date="2021-03" db="EMBL/GenBank/DDBJ databases">
        <authorList>
            <person name="Li Z."/>
            <person name="Yang C."/>
        </authorList>
    </citation>
    <scope>NUCLEOTIDE SEQUENCE</scope>
    <source>
        <strain evidence="2">Dzin_1.0</strain>
        <tissue evidence="2">Leaf</tissue>
    </source>
</reference>
<evidence type="ECO:0000313" key="2">
    <source>
        <dbReference type="EMBL" id="KAJ0984310.1"/>
    </source>
</evidence>
<feature type="compositionally biased region" description="Basic residues" evidence="1">
    <location>
        <begin position="47"/>
        <end position="56"/>
    </location>
</feature>
<feature type="compositionally biased region" description="Acidic residues" evidence="1">
    <location>
        <begin position="204"/>
        <end position="215"/>
    </location>
</feature>
<evidence type="ECO:0000313" key="3">
    <source>
        <dbReference type="Proteomes" id="UP001085076"/>
    </source>
</evidence>
<reference evidence="2" key="2">
    <citation type="journal article" date="2022" name="Hortic Res">
        <title>The genome of Dioscorea zingiberensis sheds light on the biosynthesis, origin and evolution of the medicinally important diosgenin saponins.</title>
        <authorList>
            <person name="Li Y."/>
            <person name="Tan C."/>
            <person name="Li Z."/>
            <person name="Guo J."/>
            <person name="Li S."/>
            <person name="Chen X."/>
            <person name="Wang C."/>
            <person name="Dai X."/>
            <person name="Yang H."/>
            <person name="Song W."/>
            <person name="Hou L."/>
            <person name="Xu J."/>
            <person name="Tong Z."/>
            <person name="Xu A."/>
            <person name="Yuan X."/>
            <person name="Wang W."/>
            <person name="Yang Q."/>
            <person name="Chen L."/>
            <person name="Sun Z."/>
            <person name="Wang K."/>
            <person name="Pan B."/>
            <person name="Chen J."/>
            <person name="Bao Y."/>
            <person name="Liu F."/>
            <person name="Qi X."/>
            <person name="Gang D.R."/>
            <person name="Wen J."/>
            <person name="Li J."/>
        </authorList>
    </citation>
    <scope>NUCLEOTIDE SEQUENCE</scope>
    <source>
        <strain evidence="2">Dzin_1.0</strain>
    </source>
</reference>
<evidence type="ECO:0000256" key="1">
    <source>
        <dbReference type="SAM" id="MobiDB-lite"/>
    </source>
</evidence>
<feature type="region of interest" description="Disordered" evidence="1">
    <location>
        <begin position="43"/>
        <end position="66"/>
    </location>
</feature>
<dbReference type="Proteomes" id="UP001085076">
    <property type="component" value="Miscellaneous, Linkage group lg01"/>
</dbReference>
<feature type="region of interest" description="Disordered" evidence="1">
    <location>
        <begin position="178"/>
        <end position="215"/>
    </location>
</feature>
<dbReference type="PANTHER" id="PTHR35099">
    <property type="entry name" value="OS02G0182700 PROTEIN"/>
    <property type="match status" value="1"/>
</dbReference>
<proteinExistence type="predicted"/>
<dbReference type="OrthoDB" id="10423289at2759"/>
<dbReference type="AlphaFoldDB" id="A0A9D5D578"/>
<organism evidence="2 3">
    <name type="scientific">Dioscorea zingiberensis</name>
    <dbReference type="NCBI Taxonomy" id="325984"/>
    <lineage>
        <taxon>Eukaryota</taxon>
        <taxon>Viridiplantae</taxon>
        <taxon>Streptophyta</taxon>
        <taxon>Embryophyta</taxon>
        <taxon>Tracheophyta</taxon>
        <taxon>Spermatophyta</taxon>
        <taxon>Magnoliopsida</taxon>
        <taxon>Liliopsida</taxon>
        <taxon>Dioscoreales</taxon>
        <taxon>Dioscoreaceae</taxon>
        <taxon>Dioscorea</taxon>
    </lineage>
</organism>
<dbReference type="EMBL" id="JAGGNH010000001">
    <property type="protein sequence ID" value="KAJ0984310.1"/>
    <property type="molecule type" value="Genomic_DNA"/>
</dbReference>
<feature type="region of interest" description="Disordered" evidence="1">
    <location>
        <begin position="80"/>
        <end position="109"/>
    </location>
</feature>
<comment type="caution">
    <text evidence="2">The sequence shown here is derived from an EMBL/GenBank/DDBJ whole genome shotgun (WGS) entry which is preliminary data.</text>
</comment>
<dbReference type="PANTHER" id="PTHR35099:SF2">
    <property type="entry name" value="OS02G0182700 PROTEIN"/>
    <property type="match status" value="1"/>
</dbReference>
<sequence>MDDDEWTSYARKYIVLAANELISFRDPSKRVPWRKLIPPRLHPPLRWGKRKRRSGRGRVASPQTPLEFPYSVSRSVACVGGKRSDADPSKPDAVPFAGVETKVEQTPSRLHPRLTKPIRARKKTIPELQEEERSLLADRQGFRKLLEETRNTLQVLLEANEGLRRKKLTLDSERAAMLAASTTSEQLQSHKNPIQIPDLNEPPDLNDQEMEEFVE</sequence>
<accession>A0A9D5D578</accession>
<protein>
    <submittedName>
        <fullName evidence="2">Uncharacterized protein</fullName>
    </submittedName>
</protein>
<gene>
    <name evidence="2" type="ORF">J5N97_002666</name>
</gene>